<feature type="region of interest" description="Disordered" evidence="10">
    <location>
        <begin position="18"/>
        <end position="46"/>
    </location>
</feature>
<dbReference type="Proteomes" id="UP000011518">
    <property type="component" value="Unassembled WGS sequence"/>
</dbReference>
<evidence type="ECO:0000256" key="8">
    <source>
        <dbReference type="ARBA" id="ARBA00064452"/>
    </source>
</evidence>
<dbReference type="STRING" id="246437.L9KQP2"/>
<evidence type="ECO:0000313" key="13">
    <source>
        <dbReference type="Proteomes" id="UP000011518"/>
    </source>
</evidence>
<gene>
    <name evidence="12" type="ORF">TREES_T100019347</name>
</gene>
<dbReference type="GO" id="GO:0000978">
    <property type="term" value="F:RNA polymerase II cis-regulatory region sequence-specific DNA binding"/>
    <property type="evidence" value="ECO:0007669"/>
    <property type="project" value="TreeGrafter"/>
</dbReference>
<dbReference type="GO" id="GO:0005634">
    <property type="term" value="C:nucleus"/>
    <property type="evidence" value="ECO:0007669"/>
    <property type="project" value="TreeGrafter"/>
</dbReference>
<dbReference type="InterPro" id="IPR046347">
    <property type="entry name" value="bZIP_sf"/>
</dbReference>
<evidence type="ECO:0000256" key="2">
    <source>
        <dbReference type="ARBA" id="ARBA00022782"/>
    </source>
</evidence>
<accession>L9KQP2</accession>
<dbReference type="InterPro" id="IPR000837">
    <property type="entry name" value="AP-1"/>
</dbReference>
<feature type="region of interest" description="Disordered" evidence="10">
    <location>
        <begin position="128"/>
        <end position="231"/>
    </location>
</feature>
<keyword evidence="2" id="KW-0221">Differentiation</keyword>
<reference evidence="13" key="2">
    <citation type="journal article" date="2013" name="Nat. Commun.">
        <title>Genome of the Chinese tree shrew.</title>
        <authorList>
            <person name="Fan Y."/>
            <person name="Huang Z.Y."/>
            <person name="Cao C.C."/>
            <person name="Chen C.S."/>
            <person name="Chen Y.X."/>
            <person name="Fan D.D."/>
            <person name="He J."/>
            <person name="Hou H.L."/>
            <person name="Hu L."/>
            <person name="Hu X.T."/>
            <person name="Jiang X.T."/>
            <person name="Lai R."/>
            <person name="Lang Y.S."/>
            <person name="Liang B."/>
            <person name="Liao S.G."/>
            <person name="Mu D."/>
            <person name="Ma Y.Y."/>
            <person name="Niu Y.Y."/>
            <person name="Sun X.Q."/>
            <person name="Xia J.Q."/>
            <person name="Xiao J."/>
            <person name="Xiong Z.Q."/>
            <person name="Xu L."/>
            <person name="Yang L."/>
            <person name="Zhang Y."/>
            <person name="Zhao W."/>
            <person name="Zhao X.D."/>
            <person name="Zheng Y.T."/>
            <person name="Zhou J.M."/>
            <person name="Zhu Y.B."/>
            <person name="Zhang G.J."/>
            <person name="Wang J."/>
            <person name="Yao Y.G."/>
        </authorList>
    </citation>
    <scope>NUCLEOTIDE SEQUENCE [LARGE SCALE GENOMIC DNA]</scope>
</reference>
<dbReference type="SMART" id="SM00338">
    <property type="entry name" value="BRLZ"/>
    <property type="match status" value="1"/>
</dbReference>
<comment type="similarity">
    <text evidence="1">Belongs to the bZIP family.</text>
</comment>
<evidence type="ECO:0000256" key="6">
    <source>
        <dbReference type="ARBA" id="ARBA00023163"/>
    </source>
</evidence>
<dbReference type="FunFam" id="1.20.5.170:FF:000080">
    <property type="entry name" value="Basic leucine zipper transcriptional factor ATF-like 2"/>
    <property type="match status" value="1"/>
</dbReference>
<dbReference type="eggNOG" id="KOG1414">
    <property type="taxonomic scope" value="Eukaryota"/>
</dbReference>
<protein>
    <recommendedName>
        <fullName evidence="9">Basic leucine zipper transcriptional factor ATF-like 2</fullName>
    </recommendedName>
</protein>
<evidence type="ECO:0000256" key="7">
    <source>
        <dbReference type="ARBA" id="ARBA00023242"/>
    </source>
</evidence>
<dbReference type="KEGG" id="tup:102473804"/>
<feature type="compositionally biased region" description="Basic residues" evidence="10">
    <location>
        <begin position="20"/>
        <end position="37"/>
    </location>
</feature>
<feature type="compositionally biased region" description="Low complexity" evidence="10">
    <location>
        <begin position="183"/>
        <end position="209"/>
    </location>
</feature>
<dbReference type="PANTHER" id="PTHR23351">
    <property type="entry name" value="FOS TRANSCRIPTION FACTOR-RELATED"/>
    <property type="match status" value="1"/>
</dbReference>
<name>L9KQP2_TUPCH</name>
<dbReference type="InterPro" id="IPR004827">
    <property type="entry name" value="bZIP"/>
</dbReference>
<sequence>MHLCGADGLLIVMDPEQHQRQLKKKQKNRVAARRSRQKHTDRADALHQQHESLEKHNHSLRKEIQALQAELVQWSRTLQLHERLCPMDYASCSTLVPPDCWDQAKGSPGLVPHGPHGHQEQLGLVQTPISSPPAQHLSPDPQPHDSPSPLPSPLPLQFLDPTVAATPPAKPSPNSVLSALFTGSSLRRSSPGPSALLPSPAAQPASAQPHDLEHLTGGRPGSSPHSPSSALGLTHLQSREHRPVSSAADRQGLGVDASTFPLLAFPLLSSAQVHF</sequence>
<evidence type="ECO:0000256" key="9">
    <source>
        <dbReference type="ARBA" id="ARBA00074031"/>
    </source>
</evidence>
<dbReference type="AlphaFoldDB" id="L9KQP2"/>
<dbReference type="PROSITE" id="PS50217">
    <property type="entry name" value="BZIP"/>
    <property type="match status" value="1"/>
</dbReference>
<dbReference type="CDD" id="cd14701">
    <property type="entry name" value="bZIP_BATF"/>
    <property type="match status" value="1"/>
</dbReference>
<keyword evidence="4" id="KW-0238">DNA-binding</keyword>
<feature type="compositionally biased region" description="Pro residues" evidence="10">
    <location>
        <begin position="140"/>
        <end position="154"/>
    </location>
</feature>
<evidence type="ECO:0000259" key="11">
    <source>
        <dbReference type="PROSITE" id="PS50217"/>
    </source>
</evidence>
<organism evidence="12 13">
    <name type="scientific">Tupaia chinensis</name>
    <name type="common">Chinese tree shrew</name>
    <name type="synonym">Tupaia belangeri chinensis</name>
    <dbReference type="NCBI Taxonomy" id="246437"/>
    <lineage>
        <taxon>Eukaryota</taxon>
        <taxon>Metazoa</taxon>
        <taxon>Chordata</taxon>
        <taxon>Craniata</taxon>
        <taxon>Vertebrata</taxon>
        <taxon>Euteleostomi</taxon>
        <taxon>Mammalia</taxon>
        <taxon>Eutheria</taxon>
        <taxon>Euarchontoglires</taxon>
        <taxon>Scandentia</taxon>
        <taxon>Tupaiidae</taxon>
        <taxon>Tupaia</taxon>
    </lineage>
</organism>
<dbReference type="SUPFAM" id="SSF57959">
    <property type="entry name" value="Leucine zipper domain"/>
    <property type="match status" value="1"/>
</dbReference>
<dbReference type="Gene3D" id="1.20.5.170">
    <property type="match status" value="1"/>
</dbReference>
<evidence type="ECO:0000313" key="12">
    <source>
        <dbReference type="EMBL" id="ELW65091.1"/>
    </source>
</evidence>
<evidence type="ECO:0000256" key="10">
    <source>
        <dbReference type="SAM" id="MobiDB-lite"/>
    </source>
</evidence>
<dbReference type="Pfam" id="PF00170">
    <property type="entry name" value="bZIP_1"/>
    <property type="match status" value="1"/>
</dbReference>
<keyword evidence="5" id="KW-0010">Activator</keyword>
<dbReference type="GO" id="GO:0000981">
    <property type="term" value="F:DNA-binding transcription factor activity, RNA polymerase II-specific"/>
    <property type="evidence" value="ECO:0007669"/>
    <property type="project" value="TreeGrafter"/>
</dbReference>
<feature type="domain" description="BZIP" evidence="11">
    <location>
        <begin position="18"/>
        <end position="81"/>
    </location>
</feature>
<dbReference type="PROSITE" id="PS00036">
    <property type="entry name" value="BZIP_BASIC"/>
    <property type="match status" value="1"/>
</dbReference>
<dbReference type="GO" id="GO:0030154">
    <property type="term" value="P:cell differentiation"/>
    <property type="evidence" value="ECO:0007669"/>
    <property type="project" value="UniProtKB-KW"/>
</dbReference>
<evidence type="ECO:0000256" key="3">
    <source>
        <dbReference type="ARBA" id="ARBA00023015"/>
    </source>
</evidence>
<evidence type="ECO:0000256" key="4">
    <source>
        <dbReference type="ARBA" id="ARBA00023125"/>
    </source>
</evidence>
<keyword evidence="7" id="KW-0539">Nucleus</keyword>
<keyword evidence="3" id="KW-0805">Transcription regulation</keyword>
<keyword evidence="6" id="KW-0804">Transcription</keyword>
<dbReference type="InParanoid" id="L9KQP2"/>
<evidence type="ECO:0000256" key="1">
    <source>
        <dbReference type="ARBA" id="ARBA00007163"/>
    </source>
</evidence>
<dbReference type="FunCoup" id="L9KQP2">
    <property type="interactions" value="414"/>
</dbReference>
<dbReference type="OrthoDB" id="295274at2759"/>
<proteinExistence type="inferred from homology"/>
<dbReference type="PANTHER" id="PTHR23351:SF11">
    <property type="entry name" value="BASIC LEUCINE ZIPPER TRANSCRIPTIONAL FACTOR ATF-LIKE 2"/>
    <property type="match status" value="1"/>
</dbReference>
<keyword evidence="13" id="KW-1185">Reference proteome</keyword>
<evidence type="ECO:0000256" key="5">
    <source>
        <dbReference type="ARBA" id="ARBA00023159"/>
    </source>
</evidence>
<dbReference type="EMBL" id="KB320702">
    <property type="protein sequence ID" value="ELW65091.1"/>
    <property type="molecule type" value="Genomic_DNA"/>
</dbReference>
<reference evidence="13" key="1">
    <citation type="submission" date="2012-07" db="EMBL/GenBank/DDBJ databases">
        <title>Genome of the Chinese tree shrew, a rising model animal genetically related to primates.</title>
        <authorList>
            <person name="Zhang G."/>
            <person name="Fan Y."/>
            <person name="Yao Y."/>
            <person name="Huang Z."/>
        </authorList>
    </citation>
    <scope>NUCLEOTIDE SEQUENCE [LARGE SCALE GENOMIC DNA]</scope>
</reference>
<comment type="subunit">
    <text evidence="8">Heterodimer; heterodimerizes with JUN family proteins.</text>
</comment>